<protein>
    <submittedName>
        <fullName evidence="2">Uncharacterized protein</fullName>
    </submittedName>
</protein>
<proteinExistence type="predicted"/>
<dbReference type="AlphaFoldDB" id="A0A450TR70"/>
<gene>
    <name evidence="2" type="ORF">BECKFW1821B_GA0114236_11942</name>
</gene>
<evidence type="ECO:0000313" key="2">
    <source>
        <dbReference type="EMBL" id="VFJ70648.1"/>
    </source>
</evidence>
<organism evidence="2">
    <name type="scientific">Candidatus Kentrum sp. FW</name>
    <dbReference type="NCBI Taxonomy" id="2126338"/>
    <lineage>
        <taxon>Bacteria</taxon>
        <taxon>Pseudomonadati</taxon>
        <taxon>Pseudomonadota</taxon>
        <taxon>Gammaproteobacteria</taxon>
        <taxon>Candidatus Kentrum</taxon>
    </lineage>
</organism>
<feature type="transmembrane region" description="Helical" evidence="1">
    <location>
        <begin position="148"/>
        <end position="169"/>
    </location>
</feature>
<evidence type="ECO:0000256" key="1">
    <source>
        <dbReference type="SAM" id="Phobius"/>
    </source>
</evidence>
<keyword evidence="1" id="KW-1133">Transmembrane helix</keyword>
<name>A0A450TR70_9GAMM</name>
<sequence>MKTSKLFIKSPLWKSAFFVYGLVAVVFSVMSFLMSSETKVPSIGELKMFTGVISKVEEWRVKNNSGYELSLKLKEVDKKFNISRCEYPLNLGKDSRQLISPGDVVTVLVEQANPFAIVDGSVWQLEKNGVPICSYERVVEIEFRSDEFGIKLAVFLLIFGLLLSTIGIIRTRRATQSPKK</sequence>
<accession>A0A450TR70</accession>
<feature type="transmembrane region" description="Helical" evidence="1">
    <location>
        <begin position="12"/>
        <end position="34"/>
    </location>
</feature>
<reference evidence="2" key="1">
    <citation type="submission" date="2019-02" db="EMBL/GenBank/DDBJ databases">
        <authorList>
            <person name="Gruber-Vodicka R. H."/>
            <person name="Seah K. B. B."/>
        </authorList>
    </citation>
    <scope>NUCLEOTIDE SEQUENCE</scope>
    <source>
        <strain evidence="2">BECK_BZ106</strain>
    </source>
</reference>
<keyword evidence="1" id="KW-0472">Membrane</keyword>
<keyword evidence="1" id="KW-0812">Transmembrane</keyword>
<dbReference type="EMBL" id="CAADFD010000194">
    <property type="protein sequence ID" value="VFJ70648.1"/>
    <property type="molecule type" value="Genomic_DNA"/>
</dbReference>